<dbReference type="GO" id="GO:0045121">
    <property type="term" value="C:membrane raft"/>
    <property type="evidence" value="ECO:0007669"/>
    <property type="project" value="UniProtKB-SubCell"/>
</dbReference>
<comment type="caution">
    <text evidence="15">The sequence shown here is derived from an EMBL/GenBank/DDBJ whole genome shotgun (WGS) entry which is preliminary data.</text>
</comment>
<dbReference type="GO" id="GO:0032222">
    <property type="term" value="P:regulation of synaptic transmission, cholinergic"/>
    <property type="evidence" value="ECO:0007669"/>
    <property type="project" value="InterPro"/>
</dbReference>
<sequence>MLPVVLLLFCFYPVTYCIRCYQCDSNEDDSCPERRFFDTRLNAMIDCGSFLSHSPGTFCVKTYQESSGWNRWIKITRRCGARTDYGLAWSCRYWFEAQGVYKEVCYCQDRDGCNSAPKISGSSAVILLTVMLLKQIFTTTVFSAT</sequence>
<dbReference type="Pfam" id="PF17064">
    <property type="entry name" value="QVR"/>
    <property type="match status" value="1"/>
</dbReference>
<dbReference type="GO" id="GO:0030431">
    <property type="term" value="P:sleep"/>
    <property type="evidence" value="ECO:0007669"/>
    <property type="project" value="InterPro"/>
</dbReference>
<dbReference type="PANTHER" id="PTHR33562:SF31">
    <property type="entry name" value="PROTEIN QUIVER"/>
    <property type="match status" value="1"/>
</dbReference>
<evidence type="ECO:0000256" key="6">
    <source>
        <dbReference type="ARBA" id="ARBA00023157"/>
    </source>
</evidence>
<evidence type="ECO:0000256" key="11">
    <source>
        <dbReference type="ARBA" id="ARBA00044561"/>
    </source>
</evidence>
<feature type="signal peptide" evidence="14">
    <location>
        <begin position="1"/>
        <end position="17"/>
    </location>
</feature>
<keyword evidence="5" id="KW-0090">Biological rhythms</keyword>
<evidence type="ECO:0000256" key="2">
    <source>
        <dbReference type="ARBA" id="ARBA00010522"/>
    </source>
</evidence>
<evidence type="ECO:0000313" key="16">
    <source>
        <dbReference type="Proteomes" id="UP001497525"/>
    </source>
</evidence>
<evidence type="ECO:0000256" key="14">
    <source>
        <dbReference type="SAM" id="SignalP"/>
    </source>
</evidence>
<evidence type="ECO:0000313" key="15">
    <source>
        <dbReference type="EMBL" id="CAL5134793.1"/>
    </source>
</evidence>
<evidence type="ECO:0000256" key="12">
    <source>
        <dbReference type="ARBA" id="ARBA00045788"/>
    </source>
</evidence>
<feature type="chain" id="PRO_5043550878" description="UPAR/Ly6 domain-containing protein qvr" evidence="14">
    <location>
        <begin position="18"/>
        <end position="145"/>
    </location>
</feature>
<dbReference type="GO" id="GO:0005886">
    <property type="term" value="C:plasma membrane"/>
    <property type="evidence" value="ECO:0007669"/>
    <property type="project" value="UniProtKB-SubCell"/>
</dbReference>
<dbReference type="GO" id="GO:0048511">
    <property type="term" value="P:rhythmic process"/>
    <property type="evidence" value="ECO:0007669"/>
    <property type="project" value="UniProtKB-KW"/>
</dbReference>
<comment type="subcellular location">
    <subcellularLocation>
        <location evidence="1">Cell membrane</location>
        <topology evidence="1">Lipid-anchor</topology>
        <topology evidence="1">GPI-anchor</topology>
        <orientation evidence="1">Extracellular side</orientation>
    </subcellularLocation>
    <subcellularLocation>
        <location evidence="9">Membrane raft</location>
        <topology evidence="9">Lipid-anchor</topology>
        <topology evidence="9">GPI-anchor</topology>
        <orientation evidence="9">Extracellular side</orientation>
    </subcellularLocation>
</comment>
<keyword evidence="3" id="KW-0472">Membrane</keyword>
<comment type="similarity">
    <text evidence="2">Belongs to the quiver family.</text>
</comment>
<dbReference type="Proteomes" id="UP001497525">
    <property type="component" value="Unassembled WGS sequence"/>
</dbReference>
<evidence type="ECO:0000256" key="13">
    <source>
        <dbReference type="ARBA" id="ARBA00046769"/>
    </source>
</evidence>
<evidence type="ECO:0000256" key="3">
    <source>
        <dbReference type="ARBA" id="ARBA00022475"/>
    </source>
</evidence>
<evidence type="ECO:0000256" key="5">
    <source>
        <dbReference type="ARBA" id="ARBA00023108"/>
    </source>
</evidence>
<evidence type="ECO:0000256" key="10">
    <source>
        <dbReference type="ARBA" id="ARBA00044524"/>
    </source>
</evidence>
<name>A0AAV2TEA7_CALDB</name>
<evidence type="ECO:0000256" key="8">
    <source>
        <dbReference type="ARBA" id="ARBA00031037"/>
    </source>
</evidence>
<keyword evidence="3" id="KW-1003">Cell membrane</keyword>
<dbReference type="AlphaFoldDB" id="A0AAV2TEA7"/>
<organism evidence="15 16">
    <name type="scientific">Calicophoron daubneyi</name>
    <name type="common">Rumen fluke</name>
    <name type="synonym">Paramphistomum daubneyi</name>
    <dbReference type="NCBI Taxonomy" id="300641"/>
    <lineage>
        <taxon>Eukaryota</taxon>
        <taxon>Metazoa</taxon>
        <taxon>Spiralia</taxon>
        <taxon>Lophotrochozoa</taxon>
        <taxon>Platyhelminthes</taxon>
        <taxon>Trematoda</taxon>
        <taxon>Digenea</taxon>
        <taxon>Plagiorchiida</taxon>
        <taxon>Pronocephalata</taxon>
        <taxon>Paramphistomoidea</taxon>
        <taxon>Paramphistomidae</taxon>
        <taxon>Calicophoron</taxon>
    </lineage>
</organism>
<proteinExistence type="inferred from homology"/>
<dbReference type="PANTHER" id="PTHR33562">
    <property type="entry name" value="ATILLA, ISOFORM B-RELATED-RELATED"/>
    <property type="match status" value="1"/>
</dbReference>
<dbReference type="InterPro" id="IPR031424">
    <property type="entry name" value="QVR-like"/>
</dbReference>
<evidence type="ECO:0000256" key="9">
    <source>
        <dbReference type="ARBA" id="ARBA00044499"/>
    </source>
</evidence>
<evidence type="ECO:0000256" key="7">
    <source>
        <dbReference type="ARBA" id="ARBA00023180"/>
    </source>
</evidence>
<evidence type="ECO:0000256" key="1">
    <source>
        <dbReference type="ARBA" id="ARBA00004471"/>
    </source>
</evidence>
<gene>
    <name evidence="15" type="ORF">CDAUBV1_LOCUS8755</name>
</gene>
<dbReference type="InterPro" id="IPR050975">
    <property type="entry name" value="Sleep_regulator"/>
</dbReference>
<reference evidence="15" key="1">
    <citation type="submission" date="2024-06" db="EMBL/GenBank/DDBJ databases">
        <authorList>
            <person name="Liu X."/>
            <person name="Lenzi L."/>
            <person name="Haldenby T S."/>
            <person name="Uol C."/>
        </authorList>
    </citation>
    <scope>NUCLEOTIDE SEQUENCE</scope>
</reference>
<keyword evidence="7" id="KW-0325">Glycoprotein</keyword>
<comment type="function">
    <text evidence="12">Bifunctional regulator of neuronal activity in the mushroom body, and possibly other regions of the brain, that acts as a signaling molecule required for homeostatic regulation of sleep under normal conditions and after sleep deprivation. Reduces neuronal excitability by enhancing Sh/shaker K(+) channel activity; possibly by stabilizing Sh/shaker to increase protein levels, accelerating its activation kinetics, slowing C-type inactivation and enhancing recovery from inactivation. Specifically affects the A-type K(+) current. Antagonizes nicotinic acetylcholine receptors (nAChRs) to reduce synaptic transmission, possibly by preventing their localization to the cell surface. Required for regulation of neuromuscular excitability and plasticity at neuromuscular junctions.</text>
</comment>
<comment type="subunit">
    <text evidence="13">Interacts (via loop 2 of the three-fingered Ly-6 domain) with Sh/shaker; this interaction may stabilize both components of the complex and may be required for targeting or retention of Sh/shaker to neural cell projections. Interacts (via loop 2 of the three-fingered Ly-6 domain) with nAChRalpha3 and potentially other nicotinic acetylcholine receptors; this interaction is required for antagonism of nicotinic acetylcholine receptors.</text>
</comment>
<keyword evidence="4 14" id="KW-0732">Signal</keyword>
<dbReference type="EMBL" id="CAXLJL010000223">
    <property type="protein sequence ID" value="CAL5134793.1"/>
    <property type="molecule type" value="Genomic_DNA"/>
</dbReference>
<accession>A0AAV2TEA7</accession>
<keyword evidence="6" id="KW-1015">Disulfide bond</keyword>
<protein>
    <recommendedName>
        <fullName evidence="10">UPAR/Ly6 domain-containing protein qvr</fullName>
    </recommendedName>
    <alternativeName>
        <fullName evidence="11">Protein quiver</fullName>
    </alternativeName>
    <alternativeName>
        <fullName evidence="8">Protein sleepless</fullName>
    </alternativeName>
</protein>
<evidence type="ECO:0000256" key="4">
    <source>
        <dbReference type="ARBA" id="ARBA00022729"/>
    </source>
</evidence>